<dbReference type="OrthoDB" id="377767at2157"/>
<protein>
    <recommendedName>
        <fullName evidence="4">DUF1097 domain-containing protein</fullName>
    </recommendedName>
</protein>
<dbReference type="HOGENOM" id="CLU_1472108_0_0_2"/>
<dbReference type="Proteomes" id="UP000006565">
    <property type="component" value="Chromosome"/>
</dbReference>
<reference evidence="2 3" key="1">
    <citation type="journal article" date="2010" name="Stand. Genomic Sci.">
        <title>Complete genome sequence of Methanoplanus petrolearius type strain (SEBR 4847).</title>
        <authorList>
            <person name="Brambilla E."/>
            <person name="Djao O.D."/>
            <person name="Daligault H."/>
            <person name="Lapidus A."/>
            <person name="Lucas S."/>
            <person name="Hammon N."/>
            <person name="Nolan M."/>
            <person name="Tice H."/>
            <person name="Cheng J.F."/>
            <person name="Han C."/>
            <person name="Tapia R."/>
            <person name="Goodwin L."/>
            <person name="Pitluck S."/>
            <person name="Liolios K."/>
            <person name="Ivanova N."/>
            <person name="Mavromatis K."/>
            <person name="Mikhailova N."/>
            <person name="Pati A."/>
            <person name="Chen A."/>
            <person name="Palaniappan K."/>
            <person name="Land M."/>
            <person name="Hauser L."/>
            <person name="Chang Y.J."/>
            <person name="Jeffries C.D."/>
            <person name="Rohde M."/>
            <person name="Spring S."/>
            <person name="Sikorski J."/>
            <person name="Goker M."/>
            <person name="Woyke T."/>
            <person name="Bristow J."/>
            <person name="Eisen J.A."/>
            <person name="Markowitz V."/>
            <person name="Hugenholtz P."/>
            <person name="Kyrpides N.C."/>
            <person name="Klenk H.P."/>
        </authorList>
    </citation>
    <scope>NUCLEOTIDE SEQUENCE [LARGE SCALE GENOMIC DNA]</scope>
    <source>
        <strain evidence="3">DSM 11571 / OCM 486 / SEBR 4847</strain>
    </source>
</reference>
<dbReference type="EMBL" id="CP002117">
    <property type="protein sequence ID" value="ADN34826.1"/>
    <property type="molecule type" value="Genomic_DNA"/>
</dbReference>
<dbReference type="RefSeq" id="WP_013328005.1">
    <property type="nucleotide sequence ID" value="NC_014507.1"/>
</dbReference>
<feature type="transmembrane region" description="Helical" evidence="1">
    <location>
        <begin position="150"/>
        <end position="171"/>
    </location>
</feature>
<dbReference type="AlphaFoldDB" id="E1RDE2"/>
<proteinExistence type="predicted"/>
<evidence type="ECO:0000313" key="2">
    <source>
        <dbReference type="EMBL" id="ADN34826.1"/>
    </source>
</evidence>
<evidence type="ECO:0000313" key="3">
    <source>
        <dbReference type="Proteomes" id="UP000006565"/>
    </source>
</evidence>
<feature type="transmembrane region" description="Helical" evidence="1">
    <location>
        <begin position="85"/>
        <end position="103"/>
    </location>
</feature>
<gene>
    <name evidence="2" type="ordered locus">Mpet_0045</name>
</gene>
<dbReference type="KEGG" id="mpi:Mpet_0045"/>
<evidence type="ECO:0000256" key="1">
    <source>
        <dbReference type="SAM" id="Phobius"/>
    </source>
</evidence>
<keyword evidence="1" id="KW-1133">Transmembrane helix</keyword>
<name>E1RDE2_METP4</name>
<organism evidence="2 3">
    <name type="scientific">Methanolacinia petrolearia (strain DSM 11571 / OCM 486 / SEBR 4847)</name>
    <name type="common">Methanoplanus petrolearius</name>
    <dbReference type="NCBI Taxonomy" id="679926"/>
    <lineage>
        <taxon>Archaea</taxon>
        <taxon>Methanobacteriati</taxon>
        <taxon>Methanobacteriota</taxon>
        <taxon>Stenosarchaea group</taxon>
        <taxon>Methanomicrobia</taxon>
        <taxon>Methanomicrobiales</taxon>
        <taxon>Methanomicrobiaceae</taxon>
        <taxon>Methanolacinia</taxon>
    </lineage>
</organism>
<evidence type="ECO:0008006" key="4">
    <source>
        <dbReference type="Google" id="ProtNLM"/>
    </source>
</evidence>
<accession>E1RDE2</accession>
<sequence precursor="true">MPDNSAVTAAAGILCAGLLIQAAFFFFISLPAAPVLPAFACIAVVVMQSKRSKDGLLGADYIKTGLAGLAAGILSMPFASSAAVAAAGVIACPVGTLAALAVFMEMTKKEENFAAMFSVFSGSLVAGMFIIAAGFAGEKLHGPATVLGEFIPLLIVSLLAGLLCQGIIIALKKDNSGIKGPSP</sequence>
<keyword evidence="1" id="KW-0472">Membrane</keyword>
<dbReference type="STRING" id="679926.Mpet_0045"/>
<keyword evidence="1" id="KW-0812">Transmembrane</keyword>
<feature type="transmembrane region" description="Helical" evidence="1">
    <location>
        <begin position="115"/>
        <end position="135"/>
    </location>
</feature>
<keyword evidence="3" id="KW-1185">Reference proteome</keyword>
<dbReference type="GeneID" id="9742483"/>